<keyword evidence="1" id="KW-0472">Membrane</keyword>
<reference evidence="2 3" key="1">
    <citation type="submission" date="2020-08" db="EMBL/GenBank/DDBJ databases">
        <title>Genomic Encyclopedia of Type Strains, Phase IV (KMG-IV): sequencing the most valuable type-strain genomes for metagenomic binning, comparative biology and taxonomic classification.</title>
        <authorList>
            <person name="Goeker M."/>
        </authorList>
    </citation>
    <scope>NUCLEOTIDE SEQUENCE [LARGE SCALE GENOMIC DNA]</scope>
    <source>
        <strain evidence="2 3">DSM 24448</strain>
    </source>
</reference>
<sequence>MFSDVFGFVVRNARLAVTVGVVTGAVSAASLLGWLTAPIA</sequence>
<feature type="transmembrane region" description="Helical" evidence="1">
    <location>
        <begin position="15"/>
        <end position="37"/>
    </location>
</feature>
<accession>A0A7W9A3P8</accession>
<gene>
    <name evidence="2" type="ORF">FHS65_001634</name>
</gene>
<organism evidence="2 3">
    <name type="scientific">Brevundimonas halotolerans</name>
    <dbReference type="NCBI Taxonomy" id="69670"/>
    <lineage>
        <taxon>Bacteria</taxon>
        <taxon>Pseudomonadati</taxon>
        <taxon>Pseudomonadota</taxon>
        <taxon>Alphaproteobacteria</taxon>
        <taxon>Caulobacterales</taxon>
        <taxon>Caulobacteraceae</taxon>
        <taxon>Brevundimonas</taxon>
    </lineage>
</organism>
<comment type="caution">
    <text evidence="2">The sequence shown here is derived from an EMBL/GenBank/DDBJ whole genome shotgun (WGS) entry which is preliminary data.</text>
</comment>
<evidence type="ECO:0000256" key="1">
    <source>
        <dbReference type="SAM" id="Phobius"/>
    </source>
</evidence>
<dbReference type="RefSeq" id="WP_260155315.1">
    <property type="nucleotide sequence ID" value="NZ_JACIJB010000006.1"/>
</dbReference>
<dbReference type="Proteomes" id="UP000548978">
    <property type="component" value="Unassembled WGS sequence"/>
</dbReference>
<name>A0A7W9A3P8_9CAUL</name>
<proteinExistence type="predicted"/>
<protein>
    <submittedName>
        <fullName evidence="2">Uncharacterized protein</fullName>
    </submittedName>
</protein>
<keyword evidence="1" id="KW-1133">Transmembrane helix</keyword>
<keyword evidence="3" id="KW-1185">Reference proteome</keyword>
<dbReference type="AlphaFoldDB" id="A0A7W9A3P8"/>
<keyword evidence="1" id="KW-0812">Transmembrane</keyword>
<evidence type="ECO:0000313" key="2">
    <source>
        <dbReference type="EMBL" id="MBB5660881.1"/>
    </source>
</evidence>
<dbReference type="EMBL" id="JACIJB010000006">
    <property type="protein sequence ID" value="MBB5660881.1"/>
    <property type="molecule type" value="Genomic_DNA"/>
</dbReference>
<evidence type="ECO:0000313" key="3">
    <source>
        <dbReference type="Proteomes" id="UP000548978"/>
    </source>
</evidence>